<dbReference type="EMBL" id="CM035406">
    <property type="protein sequence ID" value="KAH7445772.1"/>
    <property type="molecule type" value="Genomic_DNA"/>
</dbReference>
<dbReference type="NCBIfam" id="TIGR00756">
    <property type="entry name" value="PPR"/>
    <property type="match status" value="8"/>
</dbReference>
<dbReference type="GO" id="GO:0009451">
    <property type="term" value="P:RNA modification"/>
    <property type="evidence" value="ECO:0007669"/>
    <property type="project" value="InterPro"/>
</dbReference>
<dbReference type="FunFam" id="1.25.40.10:FF:000090">
    <property type="entry name" value="Pentatricopeptide repeat-containing protein, chloroplastic"/>
    <property type="match status" value="1"/>
</dbReference>
<dbReference type="InterPro" id="IPR011990">
    <property type="entry name" value="TPR-like_helical_dom_sf"/>
</dbReference>
<dbReference type="SUPFAM" id="SSF48452">
    <property type="entry name" value="TPR-like"/>
    <property type="match status" value="1"/>
</dbReference>
<sequence>MDYDFDKEEETCNHNGKESRNEDCTYTSLLKACSHSRNFQRGIEIHAETVRRGLFQRNVFISSSVVNFYAKCSLIAKAREAFSNILVRNVVSWNALIVGYAQQNQGDGALTSFDRMQCEGIIPNSVTFASIIKACGSIGAIHKGQNLHAQVHKDRVLLEDSMVNNSLIDMYAKCGLLTKSHDLLDSLPVQSVVGWTALIAGYAQHGHRQKALDCYVHMRLKGLNPNAVTLLCVLKACGDLCFAHRCQQIHAEILKAGLLEKEIVIGTALVDTYANCGQLKRAEEVFDELPARNVVSWTALIAGYAQQGHDAKAFKCYEQMLLSGLPPNLVTVVCVLKACSNLGMVNKGQEIHDQVRENGLFCKEIVVANAVIEMYAKCNMLQKAQEVLDGLPIRNEVSWNVLMCGYVQHGDDEQAMMCYDRMQKESISPDAITYSCILKACANLKAVDIGCQIHEQIQKDGLLGSNIILANALVDMYVKCGALVKAQEVFDELPVRSVISYTTVIAGYAQHGHCKEALSCFERLEHEDIFPDAFMLACTLKACGYIGAANLGQDIYSRIVKDGLLKEDITVGTALIDFYMKCGLFEKAQIVFDGLQVRNASIWNAMIGGYAQLGKYECVFRLFDEMTKEGEKPDVITFTTLLNICCHKGLVEEGQAYFKLMSREHGIAPMAEHHNCMVDLYCRAGYFDKAVMLINKMPLPTNHVVWHTLLSTCRSWGNIGLARWAFEHAIKLNRHDATAYACMSAIYAEAGMEDSVKEVECLRIQKLTFKHSITEGVHTLLYNTLPCCFSFLFELLFVCTLPLKYLFLLNKKGRCFICRCNFPIVSMLVAFVF</sequence>
<evidence type="ECO:0008006" key="6">
    <source>
        <dbReference type="Google" id="ProtNLM"/>
    </source>
</evidence>
<dbReference type="FunFam" id="1.25.40.10:FF:000285">
    <property type="entry name" value="Pentatricopeptide repeat-containing protein, chloroplastic"/>
    <property type="match status" value="1"/>
</dbReference>
<name>A0A8T2VEI9_CERRI</name>
<evidence type="ECO:0000313" key="4">
    <source>
        <dbReference type="EMBL" id="KAH7445772.1"/>
    </source>
</evidence>
<dbReference type="InterPro" id="IPR046960">
    <property type="entry name" value="PPR_At4g14850-like_plant"/>
</dbReference>
<gene>
    <name evidence="4" type="ORF">KP509_01G023600</name>
</gene>
<dbReference type="FunFam" id="1.25.40.10:FF:000031">
    <property type="entry name" value="Pentatricopeptide repeat-containing protein mitochondrial"/>
    <property type="match status" value="2"/>
</dbReference>
<feature type="repeat" description="PPR" evidence="3">
    <location>
        <begin position="89"/>
        <end position="123"/>
    </location>
</feature>
<dbReference type="PROSITE" id="PS51375">
    <property type="entry name" value="PPR"/>
    <property type="match status" value="7"/>
</dbReference>
<evidence type="ECO:0000313" key="5">
    <source>
        <dbReference type="Proteomes" id="UP000825935"/>
    </source>
</evidence>
<comment type="caution">
    <text evidence="4">The sequence shown here is derived from an EMBL/GenBank/DDBJ whole genome shotgun (WGS) entry which is preliminary data.</text>
</comment>
<reference evidence="4" key="1">
    <citation type="submission" date="2021-08" db="EMBL/GenBank/DDBJ databases">
        <title>WGS assembly of Ceratopteris richardii.</title>
        <authorList>
            <person name="Marchant D.B."/>
            <person name="Chen G."/>
            <person name="Jenkins J."/>
            <person name="Shu S."/>
            <person name="Leebens-Mack J."/>
            <person name="Grimwood J."/>
            <person name="Schmutz J."/>
            <person name="Soltis P."/>
            <person name="Soltis D."/>
            <person name="Chen Z.-H."/>
        </authorList>
    </citation>
    <scope>NUCLEOTIDE SEQUENCE</scope>
    <source>
        <strain evidence="4">Whitten #5841</strain>
        <tissue evidence="4">Leaf</tissue>
    </source>
</reference>
<dbReference type="InterPro" id="IPR002885">
    <property type="entry name" value="PPR_rpt"/>
</dbReference>
<dbReference type="FunFam" id="1.25.40.10:FF:000205">
    <property type="entry name" value="Pentatricopeptide repeat-containing protein, mitochondrial"/>
    <property type="match status" value="1"/>
</dbReference>
<comment type="similarity">
    <text evidence="2">Belongs to the PPR family. PCMP-E subfamily.</text>
</comment>
<accession>A0A8T2VEI9</accession>
<protein>
    <recommendedName>
        <fullName evidence="6">Pentatricopeptide repeat-containing protein</fullName>
    </recommendedName>
</protein>
<feature type="repeat" description="PPR" evidence="3">
    <location>
        <begin position="497"/>
        <end position="531"/>
    </location>
</feature>
<dbReference type="Proteomes" id="UP000825935">
    <property type="component" value="Chromosome 1"/>
</dbReference>
<keyword evidence="5" id="KW-1185">Reference proteome</keyword>
<dbReference type="PANTHER" id="PTHR24015">
    <property type="entry name" value="OS07G0578800 PROTEIN-RELATED"/>
    <property type="match status" value="1"/>
</dbReference>
<feature type="repeat" description="PPR" evidence="3">
    <location>
        <begin position="634"/>
        <end position="669"/>
    </location>
</feature>
<dbReference type="Gene3D" id="1.25.40.10">
    <property type="entry name" value="Tetratricopeptide repeat domain"/>
    <property type="match status" value="6"/>
</dbReference>
<organism evidence="4 5">
    <name type="scientific">Ceratopteris richardii</name>
    <name type="common">Triangle waterfern</name>
    <dbReference type="NCBI Taxonomy" id="49495"/>
    <lineage>
        <taxon>Eukaryota</taxon>
        <taxon>Viridiplantae</taxon>
        <taxon>Streptophyta</taxon>
        <taxon>Embryophyta</taxon>
        <taxon>Tracheophyta</taxon>
        <taxon>Polypodiopsida</taxon>
        <taxon>Polypodiidae</taxon>
        <taxon>Polypodiales</taxon>
        <taxon>Pteridineae</taxon>
        <taxon>Pteridaceae</taxon>
        <taxon>Parkerioideae</taxon>
        <taxon>Ceratopteris</taxon>
    </lineage>
</organism>
<evidence type="ECO:0000256" key="3">
    <source>
        <dbReference type="PROSITE-ProRule" id="PRU00708"/>
    </source>
</evidence>
<dbReference type="Pfam" id="PF01535">
    <property type="entry name" value="PPR"/>
    <property type="match status" value="7"/>
</dbReference>
<dbReference type="AlphaFoldDB" id="A0A8T2VEI9"/>
<evidence type="ECO:0000256" key="1">
    <source>
        <dbReference type="ARBA" id="ARBA00022737"/>
    </source>
</evidence>
<evidence type="ECO:0000256" key="2">
    <source>
        <dbReference type="ARBA" id="ARBA00061659"/>
    </source>
</evidence>
<dbReference type="OrthoDB" id="185373at2759"/>
<dbReference type="Pfam" id="PF13041">
    <property type="entry name" value="PPR_2"/>
    <property type="match status" value="5"/>
</dbReference>
<feature type="repeat" description="PPR" evidence="3">
    <location>
        <begin position="599"/>
        <end position="633"/>
    </location>
</feature>
<feature type="repeat" description="PPR" evidence="3">
    <location>
        <begin position="293"/>
        <end position="327"/>
    </location>
</feature>
<proteinExistence type="inferred from homology"/>
<dbReference type="PANTHER" id="PTHR24015:SF548">
    <property type="entry name" value="OS08G0340900 PROTEIN"/>
    <property type="match status" value="1"/>
</dbReference>
<keyword evidence="1" id="KW-0677">Repeat</keyword>
<feature type="repeat" description="PPR" evidence="3">
    <location>
        <begin position="395"/>
        <end position="429"/>
    </location>
</feature>
<dbReference type="GO" id="GO:0005739">
    <property type="term" value="C:mitochondrion"/>
    <property type="evidence" value="ECO:0007669"/>
    <property type="project" value="UniProtKB-ARBA"/>
</dbReference>
<dbReference type="GO" id="GO:0003723">
    <property type="term" value="F:RNA binding"/>
    <property type="evidence" value="ECO:0007669"/>
    <property type="project" value="InterPro"/>
</dbReference>
<feature type="repeat" description="PPR" evidence="3">
    <location>
        <begin position="191"/>
        <end position="225"/>
    </location>
</feature>